<accession>A0A7W6RG77</accession>
<feature type="compositionally biased region" description="Basic and acidic residues" evidence="1">
    <location>
        <begin position="50"/>
        <end position="61"/>
    </location>
</feature>
<dbReference type="AlphaFoldDB" id="A0A7W6RG77"/>
<keyword evidence="3" id="KW-1185">Reference proteome</keyword>
<sequence>MMIWRGVGSTALVEMMRSGAGSRPAPAPGPVAPRPQAGTPANDRAGSRAPEVDRRRPATVS</sequence>
<name>A0A7W6RG77_9PROT</name>
<protein>
    <submittedName>
        <fullName evidence="2">Uncharacterized protein</fullName>
    </submittedName>
</protein>
<evidence type="ECO:0000313" key="3">
    <source>
        <dbReference type="Proteomes" id="UP000554286"/>
    </source>
</evidence>
<evidence type="ECO:0000313" key="2">
    <source>
        <dbReference type="EMBL" id="MBB4267406.1"/>
    </source>
</evidence>
<evidence type="ECO:0000256" key="1">
    <source>
        <dbReference type="SAM" id="MobiDB-lite"/>
    </source>
</evidence>
<dbReference type="EMBL" id="JACIGK010000026">
    <property type="protein sequence ID" value="MBB4267406.1"/>
    <property type="molecule type" value="Genomic_DNA"/>
</dbReference>
<comment type="caution">
    <text evidence="2">The sequence shown here is derived from an EMBL/GenBank/DDBJ whole genome shotgun (WGS) entry which is preliminary data.</text>
</comment>
<dbReference type="Proteomes" id="UP000554286">
    <property type="component" value="Unassembled WGS sequence"/>
</dbReference>
<feature type="region of interest" description="Disordered" evidence="1">
    <location>
        <begin position="15"/>
        <end position="61"/>
    </location>
</feature>
<organism evidence="2 3">
    <name type="scientific">Roseospira visakhapatnamensis</name>
    <dbReference type="NCBI Taxonomy" id="390880"/>
    <lineage>
        <taxon>Bacteria</taxon>
        <taxon>Pseudomonadati</taxon>
        <taxon>Pseudomonadota</taxon>
        <taxon>Alphaproteobacteria</taxon>
        <taxon>Rhodospirillales</taxon>
        <taxon>Rhodospirillaceae</taxon>
        <taxon>Roseospira</taxon>
    </lineage>
</organism>
<reference evidence="2 3" key="1">
    <citation type="submission" date="2020-08" db="EMBL/GenBank/DDBJ databases">
        <title>Genome sequencing of Purple Non-Sulfur Bacteria from various extreme environments.</title>
        <authorList>
            <person name="Mayer M."/>
        </authorList>
    </citation>
    <scope>NUCLEOTIDE SEQUENCE [LARGE SCALE GENOMIC DNA]</scope>
    <source>
        <strain evidence="2 3">JA131</strain>
    </source>
</reference>
<gene>
    <name evidence="2" type="ORF">GGD89_003050</name>
</gene>
<proteinExistence type="predicted"/>